<evidence type="ECO:0000313" key="8">
    <source>
        <dbReference type="Proteomes" id="UP001499959"/>
    </source>
</evidence>
<gene>
    <name evidence="7" type="ORF">GCM10023307_34860</name>
</gene>
<dbReference type="PANTHER" id="PTHR45138:SF9">
    <property type="entry name" value="DIGUANYLATE CYCLASE DGCM-RELATED"/>
    <property type="match status" value="1"/>
</dbReference>
<dbReference type="PROSITE" id="PS50887">
    <property type="entry name" value="GGDEF"/>
    <property type="match status" value="1"/>
</dbReference>
<dbReference type="EMBL" id="BAABJE010000023">
    <property type="protein sequence ID" value="GAA4805250.1"/>
    <property type="molecule type" value="Genomic_DNA"/>
</dbReference>
<keyword evidence="3" id="KW-0175">Coiled coil</keyword>
<feature type="coiled-coil region" evidence="3">
    <location>
        <begin position="394"/>
        <end position="429"/>
    </location>
</feature>
<feature type="transmembrane region" description="Helical" evidence="4">
    <location>
        <begin position="251"/>
        <end position="274"/>
    </location>
</feature>
<feature type="transmembrane region" description="Helical" evidence="4">
    <location>
        <begin position="219"/>
        <end position="239"/>
    </location>
</feature>
<feature type="transmembrane region" description="Helical" evidence="4">
    <location>
        <begin position="191"/>
        <end position="212"/>
    </location>
</feature>
<dbReference type="EC" id="2.7.7.65" evidence="1"/>
<dbReference type="InterPro" id="IPR011623">
    <property type="entry name" value="7TMR_DISM_rcpt_extracell_dom1"/>
</dbReference>
<evidence type="ECO:0000313" key="7">
    <source>
        <dbReference type="EMBL" id="GAA4805250.1"/>
    </source>
</evidence>
<evidence type="ECO:0000256" key="4">
    <source>
        <dbReference type="SAM" id="Phobius"/>
    </source>
</evidence>
<proteinExistence type="predicted"/>
<reference evidence="8" key="1">
    <citation type="journal article" date="2019" name="Int. J. Syst. Evol. Microbiol.">
        <title>The Global Catalogue of Microorganisms (GCM) 10K type strain sequencing project: providing services to taxonomists for standard genome sequencing and annotation.</title>
        <authorList>
            <consortium name="The Broad Institute Genomics Platform"/>
            <consortium name="The Broad Institute Genome Sequencing Center for Infectious Disease"/>
            <person name="Wu L."/>
            <person name="Ma J."/>
        </authorList>
    </citation>
    <scope>NUCLEOTIDE SEQUENCE [LARGE SCALE GENOMIC DNA]</scope>
    <source>
        <strain evidence="8">JCM 18204</strain>
    </source>
</reference>
<keyword evidence="4" id="KW-1133">Transmembrane helix</keyword>
<evidence type="ECO:0000256" key="3">
    <source>
        <dbReference type="SAM" id="Coils"/>
    </source>
</evidence>
<dbReference type="InterPro" id="IPR029787">
    <property type="entry name" value="Nucleotide_cyclase"/>
</dbReference>
<evidence type="ECO:0000256" key="1">
    <source>
        <dbReference type="ARBA" id="ARBA00012528"/>
    </source>
</evidence>
<dbReference type="InterPro" id="IPR000160">
    <property type="entry name" value="GGDEF_dom"/>
</dbReference>
<organism evidence="7 8">
    <name type="scientific">Lysobacter hankyongensis</name>
    <dbReference type="NCBI Taxonomy" id="1176535"/>
    <lineage>
        <taxon>Bacteria</taxon>
        <taxon>Pseudomonadati</taxon>
        <taxon>Pseudomonadota</taxon>
        <taxon>Gammaproteobacteria</taxon>
        <taxon>Lysobacterales</taxon>
        <taxon>Lysobacteraceae</taxon>
        <taxon>Lysobacter</taxon>
    </lineage>
</organism>
<name>A0ABP9CAD7_9GAMM</name>
<dbReference type="InterPro" id="IPR043128">
    <property type="entry name" value="Rev_trsase/Diguanyl_cyclase"/>
</dbReference>
<dbReference type="InterPro" id="IPR050469">
    <property type="entry name" value="Diguanylate_Cyclase"/>
</dbReference>
<comment type="catalytic activity">
    <reaction evidence="2">
        <text>2 GTP = 3',3'-c-di-GMP + 2 diphosphate</text>
        <dbReference type="Rhea" id="RHEA:24898"/>
        <dbReference type="ChEBI" id="CHEBI:33019"/>
        <dbReference type="ChEBI" id="CHEBI:37565"/>
        <dbReference type="ChEBI" id="CHEBI:58805"/>
        <dbReference type="EC" id="2.7.7.65"/>
    </reaction>
</comment>
<dbReference type="PANTHER" id="PTHR45138">
    <property type="entry name" value="REGULATORY COMPONENTS OF SENSORY TRANSDUCTION SYSTEM"/>
    <property type="match status" value="1"/>
</dbReference>
<accession>A0ABP9CAD7</accession>
<comment type="caution">
    <text evidence="7">The sequence shown here is derived from an EMBL/GenBank/DDBJ whole genome shotgun (WGS) entry which is preliminary data.</text>
</comment>
<dbReference type="NCBIfam" id="TIGR00254">
    <property type="entry name" value="GGDEF"/>
    <property type="match status" value="1"/>
</dbReference>
<dbReference type="SUPFAM" id="SSF55073">
    <property type="entry name" value="Nucleotide cyclase"/>
    <property type="match status" value="1"/>
</dbReference>
<feature type="signal peptide" evidence="5">
    <location>
        <begin position="1"/>
        <end position="25"/>
    </location>
</feature>
<evidence type="ECO:0000256" key="2">
    <source>
        <dbReference type="ARBA" id="ARBA00034247"/>
    </source>
</evidence>
<feature type="domain" description="GGDEF" evidence="6">
    <location>
        <begin position="471"/>
        <end position="607"/>
    </location>
</feature>
<dbReference type="RefSeq" id="WP_345304644.1">
    <property type="nucleotide sequence ID" value="NZ_BAABJE010000023.1"/>
</dbReference>
<keyword evidence="5" id="KW-0732">Signal</keyword>
<dbReference type="Pfam" id="PF00990">
    <property type="entry name" value="GGDEF"/>
    <property type="match status" value="1"/>
</dbReference>
<keyword evidence="4" id="KW-0812">Transmembrane</keyword>
<sequence length="609" mass="68190">MPFRRIWLHAIVAATLLLFAMCCHAAPPPAALDPGTESMPLTPYLSHFHDKSAGDSADNAWQRLARGDFEPVPDGKTAFGFQRGAYWFHARLVNRNPAEPHWMLVQRFALIDRIDLYVRYPDGRVVHQASGDHLPFSARSISYRHPNFRIDLPPGQTVDVLVRTQSESSMQVPLDLYTPAAFTSLSRDAQFVMGVYYGILLALFVYNLVLWLTLRDASYFWYLFHISAFGLVLFTLNGYSFEYLWPRNPWLANVAVPLSICFAIIGMQQFARTFLELPKRFPRGNLVSFGFIGFCIALGIASLWLPYSASTPWATRAVIVSVLWTVTAAIVVLRRGYMPARLFLVAWALFLAGTAMIAALAFGLLPKNIITEYGVQIGSALEMLLLSIALSYRYASLRNENERIAAEANQQLERKVAQRTQEVRSALMQLEDAHRRLRDSSRRDGLTGLYNRTHFHESFESLLKEGRDQARPVSLLMIDLDHFKSINDRYGHLVGDDCLRWAAQRIGQALRAYETSVLARFGGEEFVVVLPGHDLHSAVNVAESLRRRLVEEPCVSGPHRLRVSASIGVHTVDAGSETDSDAALSVADQALYAAKANGRDCVRTSITAA</sequence>
<evidence type="ECO:0000256" key="5">
    <source>
        <dbReference type="SAM" id="SignalP"/>
    </source>
</evidence>
<dbReference type="Gene3D" id="3.30.70.270">
    <property type="match status" value="1"/>
</dbReference>
<feature type="transmembrane region" description="Helical" evidence="4">
    <location>
        <begin position="313"/>
        <end position="333"/>
    </location>
</feature>
<feature type="transmembrane region" description="Helical" evidence="4">
    <location>
        <begin position="342"/>
        <end position="365"/>
    </location>
</feature>
<feature type="transmembrane region" description="Helical" evidence="4">
    <location>
        <begin position="286"/>
        <end position="307"/>
    </location>
</feature>
<dbReference type="Pfam" id="PF07695">
    <property type="entry name" value="7TMR-DISM_7TM"/>
    <property type="match status" value="1"/>
</dbReference>
<keyword evidence="8" id="KW-1185">Reference proteome</keyword>
<feature type="chain" id="PRO_5045157155" description="diguanylate cyclase" evidence="5">
    <location>
        <begin position="26"/>
        <end position="609"/>
    </location>
</feature>
<dbReference type="CDD" id="cd01949">
    <property type="entry name" value="GGDEF"/>
    <property type="match status" value="1"/>
</dbReference>
<keyword evidence="4" id="KW-0472">Membrane</keyword>
<dbReference type="SMART" id="SM00267">
    <property type="entry name" value="GGDEF"/>
    <property type="match status" value="1"/>
</dbReference>
<evidence type="ECO:0000259" key="6">
    <source>
        <dbReference type="PROSITE" id="PS50887"/>
    </source>
</evidence>
<dbReference type="Proteomes" id="UP001499959">
    <property type="component" value="Unassembled WGS sequence"/>
</dbReference>
<dbReference type="InterPro" id="IPR011622">
    <property type="entry name" value="7TMR_DISM_rcpt_extracell_dom2"/>
</dbReference>
<dbReference type="Gene3D" id="2.60.40.2380">
    <property type="match status" value="1"/>
</dbReference>
<feature type="transmembrane region" description="Helical" evidence="4">
    <location>
        <begin position="377"/>
        <end position="395"/>
    </location>
</feature>
<dbReference type="Pfam" id="PF07696">
    <property type="entry name" value="7TMR-DISMED2"/>
    <property type="match status" value="1"/>
</dbReference>
<protein>
    <recommendedName>
        <fullName evidence="1">diguanylate cyclase</fullName>
        <ecNumber evidence="1">2.7.7.65</ecNumber>
    </recommendedName>
</protein>